<reference evidence="1 2" key="1">
    <citation type="submission" date="2015-09" db="EMBL/GenBank/DDBJ databases">
        <title>Draft Genome Sequence of Bradyrhizobium manausense Strain BR 3351T, a Novel Symbiotic Nitrogen-Fixing Alphaproteobacterium Isolated from Brazilian Amazon Rain Forest.</title>
        <authorList>
            <person name="De Araujo J.L."/>
            <person name="Zilli J.E."/>
        </authorList>
    </citation>
    <scope>NUCLEOTIDE SEQUENCE [LARGE SCALE GENOMIC DNA]</scope>
    <source>
        <strain evidence="1 2">BR3351</strain>
    </source>
</reference>
<gene>
    <name evidence="1" type="ORF">AOQ71_24265</name>
</gene>
<dbReference type="STRING" id="989370.AOQ71_24265"/>
<dbReference type="InterPro" id="IPR029063">
    <property type="entry name" value="SAM-dependent_MTases_sf"/>
</dbReference>
<dbReference type="Proteomes" id="UP000051936">
    <property type="component" value="Unassembled WGS sequence"/>
</dbReference>
<name>A0A0R3DB77_9BRAD</name>
<keyword evidence="2" id="KW-1185">Reference proteome</keyword>
<proteinExistence type="predicted"/>
<evidence type="ECO:0000313" key="1">
    <source>
        <dbReference type="EMBL" id="KRQ07238.1"/>
    </source>
</evidence>
<comment type="caution">
    <text evidence="1">The sequence shown here is derived from an EMBL/GenBank/DDBJ whole genome shotgun (WGS) entry which is preliminary data.</text>
</comment>
<dbReference type="AlphaFoldDB" id="A0A0R3DB77"/>
<evidence type="ECO:0000313" key="2">
    <source>
        <dbReference type="Proteomes" id="UP000051936"/>
    </source>
</evidence>
<dbReference type="EMBL" id="LJYG01000099">
    <property type="protein sequence ID" value="KRQ07238.1"/>
    <property type="molecule type" value="Genomic_DNA"/>
</dbReference>
<accession>A0A0R3DB77</accession>
<evidence type="ECO:0008006" key="3">
    <source>
        <dbReference type="Google" id="ProtNLM"/>
    </source>
</evidence>
<dbReference type="SUPFAM" id="SSF53335">
    <property type="entry name" value="S-adenosyl-L-methionine-dependent methyltransferases"/>
    <property type="match status" value="1"/>
</dbReference>
<sequence length="154" mass="17728">MLQFASEICAAADGLEVVEYDLMNPIREWDQPLDLAFSCFSSLDFGMTRAVARRLVDLLKVQGSLLIYIPDLLEEVEQSCKLEGNLNALEFYRRGEFQVQKPDHFTKRVEPFFADRIEKYISNLLATGCHLQALRFLDRGSDKRIIAMEFSRVT</sequence>
<organism evidence="1 2">
    <name type="scientific">Bradyrhizobium manausense</name>
    <dbReference type="NCBI Taxonomy" id="989370"/>
    <lineage>
        <taxon>Bacteria</taxon>
        <taxon>Pseudomonadati</taxon>
        <taxon>Pseudomonadota</taxon>
        <taxon>Alphaproteobacteria</taxon>
        <taxon>Hyphomicrobiales</taxon>
        <taxon>Nitrobacteraceae</taxon>
        <taxon>Bradyrhizobium</taxon>
    </lineage>
</organism>
<protein>
    <recommendedName>
        <fullName evidence="3">Methyltransferase type 11 domain-containing protein</fullName>
    </recommendedName>
</protein>